<protein>
    <submittedName>
        <fullName evidence="7">Class I SAM-dependent RNA methyltransferase</fullName>
    </submittedName>
</protein>
<dbReference type="InterPro" id="IPR029063">
    <property type="entry name" value="SAM-dependent_MTases_sf"/>
</dbReference>
<evidence type="ECO:0000259" key="6">
    <source>
        <dbReference type="PROSITE" id="PS50926"/>
    </source>
</evidence>
<dbReference type="PROSITE" id="PS01231">
    <property type="entry name" value="TRMA_2"/>
    <property type="match status" value="1"/>
</dbReference>
<dbReference type="Gene3D" id="2.40.50.1070">
    <property type="match status" value="1"/>
</dbReference>
<dbReference type="OrthoDB" id="9804590at2"/>
<evidence type="ECO:0000256" key="5">
    <source>
        <dbReference type="PROSITE-ProRule" id="PRU10015"/>
    </source>
</evidence>
<evidence type="ECO:0000256" key="2">
    <source>
        <dbReference type="ARBA" id="ARBA00022679"/>
    </source>
</evidence>
<evidence type="ECO:0000313" key="7">
    <source>
        <dbReference type="EMBL" id="RRD07115.1"/>
    </source>
</evidence>
<comment type="similarity">
    <text evidence="4">Belongs to the class I-like SAM-binding methyltransferase superfamily. RNA M5U methyltransferase family.</text>
</comment>
<keyword evidence="3 4" id="KW-0949">S-adenosyl-L-methionine</keyword>
<dbReference type="PANTHER" id="PTHR11061:SF30">
    <property type="entry name" value="TRNA (URACIL(54)-C(5))-METHYLTRANSFERASE"/>
    <property type="match status" value="1"/>
</dbReference>
<reference evidence="7 8" key="1">
    <citation type="submission" date="2018-11" db="EMBL/GenBank/DDBJ databases">
        <title>Genomes From Bacteria Associated with the Canine Oral Cavity: a Test Case for Automated Genome-Based Taxonomic Assignment.</title>
        <authorList>
            <person name="Coil D.A."/>
            <person name="Jospin G."/>
            <person name="Darling A.E."/>
            <person name="Wallis C."/>
            <person name="Davis I.J."/>
            <person name="Harris S."/>
            <person name="Eisen J.A."/>
            <person name="Holcombe L.J."/>
            <person name="O'Flynn C."/>
        </authorList>
    </citation>
    <scope>NUCLEOTIDE SEQUENCE [LARGE SCALE GENOMIC DNA]</scope>
    <source>
        <strain evidence="7 8">OH887_COT-365</strain>
    </source>
</reference>
<keyword evidence="2 4" id="KW-0808">Transferase</keyword>
<evidence type="ECO:0000313" key="8">
    <source>
        <dbReference type="Proteomes" id="UP000280819"/>
    </source>
</evidence>
<dbReference type="AlphaFoldDB" id="A0A3P1TD58"/>
<dbReference type="GO" id="GO:0070041">
    <property type="term" value="F:rRNA (uridine-C5-)-methyltransferase activity"/>
    <property type="evidence" value="ECO:0007669"/>
    <property type="project" value="TreeGrafter"/>
</dbReference>
<evidence type="ECO:0000256" key="3">
    <source>
        <dbReference type="ARBA" id="ARBA00022691"/>
    </source>
</evidence>
<dbReference type="RefSeq" id="WP_124841889.1">
    <property type="nucleotide sequence ID" value="NZ_RQZG01000001.1"/>
</dbReference>
<dbReference type="PROSITE" id="PS01230">
    <property type="entry name" value="TRMA_1"/>
    <property type="match status" value="1"/>
</dbReference>
<dbReference type="Gene3D" id="2.40.50.140">
    <property type="entry name" value="Nucleic acid-binding proteins"/>
    <property type="match status" value="1"/>
</dbReference>
<name>A0A3P1TD58_9ACTN</name>
<dbReference type="Gene3D" id="3.40.50.150">
    <property type="entry name" value="Vaccinia Virus protein VP39"/>
    <property type="match status" value="2"/>
</dbReference>
<proteinExistence type="inferred from homology"/>
<evidence type="ECO:0000256" key="4">
    <source>
        <dbReference type="PROSITE-ProRule" id="PRU01024"/>
    </source>
</evidence>
<dbReference type="EMBL" id="RQZG01000001">
    <property type="protein sequence ID" value="RRD07115.1"/>
    <property type="molecule type" value="Genomic_DNA"/>
</dbReference>
<gene>
    <name evidence="7" type="ORF">EII34_01095</name>
</gene>
<comment type="caution">
    <text evidence="7">The sequence shown here is derived from an EMBL/GenBank/DDBJ whole genome shotgun (WGS) entry which is preliminary data.</text>
</comment>
<dbReference type="PROSITE" id="PS51687">
    <property type="entry name" value="SAM_MT_RNA_M5U"/>
    <property type="match status" value="1"/>
</dbReference>
<feature type="binding site" evidence="4">
    <location>
        <position position="241"/>
    </location>
    <ligand>
        <name>S-adenosyl-L-methionine</name>
        <dbReference type="ChEBI" id="CHEBI:59789"/>
    </ligand>
</feature>
<feature type="binding site" evidence="4">
    <location>
        <position position="302"/>
    </location>
    <ligand>
        <name>S-adenosyl-L-methionine</name>
        <dbReference type="ChEBI" id="CHEBI:59789"/>
    </ligand>
</feature>
<dbReference type="InterPro" id="IPR013216">
    <property type="entry name" value="Methyltransf_11"/>
</dbReference>
<dbReference type="InterPro" id="IPR030391">
    <property type="entry name" value="MeTrfase_TrmA_CS"/>
</dbReference>
<dbReference type="InterPro" id="IPR030390">
    <property type="entry name" value="MeTrfase_TrmA_AS"/>
</dbReference>
<evidence type="ECO:0000256" key="1">
    <source>
        <dbReference type="ARBA" id="ARBA00022603"/>
    </source>
</evidence>
<feature type="binding site" evidence="4">
    <location>
        <position position="262"/>
    </location>
    <ligand>
        <name>S-adenosyl-L-methionine</name>
        <dbReference type="ChEBI" id="CHEBI:59789"/>
    </ligand>
</feature>
<dbReference type="InterPro" id="IPR012340">
    <property type="entry name" value="NA-bd_OB-fold"/>
</dbReference>
<feature type="active site" evidence="5">
    <location>
        <position position="329"/>
    </location>
</feature>
<feature type="binding site" evidence="4">
    <location>
        <position position="212"/>
    </location>
    <ligand>
        <name>S-adenosyl-L-methionine</name>
        <dbReference type="ChEBI" id="CHEBI:59789"/>
    </ligand>
</feature>
<dbReference type="Proteomes" id="UP000280819">
    <property type="component" value="Unassembled WGS sequence"/>
</dbReference>
<keyword evidence="1 4" id="KW-0489">Methyltransferase</keyword>
<feature type="domain" description="TRAM" evidence="6">
    <location>
        <begin position="1"/>
        <end position="53"/>
    </location>
</feature>
<dbReference type="InterPro" id="IPR002792">
    <property type="entry name" value="TRAM_dom"/>
</dbReference>
<sequence>MTVLRLGKVAHGGVVVGRIDDKVVFVTGGLPGEVVEIEVTERGRRFDRGVVTRVVEAAPGRVEPICPVAGECGGCDWQHADARTQRELKRAVVAEQLERLAGLDWQGEVEAVEPLLGWRTRMRYAVAAGKLGLRGRRSHQVVALPEQGCAVAAPGPSPSMLRGRADEGELSVVVSDDGVSVLAGRQVVQGPTVVHQRVGGRRYRVAAGGFWQVHPRAAEVLLEAVLAGLMPQPGESALDLYCGVGLFAGGLDAAGASVFGVELDARAIAHARRNVPGARFLASSLARALPRLPERVDLVVLDPPRRGAGAEVVRHVAGLMPRAIAHVACDPASLGRDLGLFRQAGYEPVDIRALDLFPMTHHVECVAILQRP</sequence>
<dbReference type="GO" id="GO:0070475">
    <property type="term" value="P:rRNA base methylation"/>
    <property type="evidence" value="ECO:0007669"/>
    <property type="project" value="TreeGrafter"/>
</dbReference>
<organism evidence="7 8">
    <name type="scientific">Arachnia propionica</name>
    <dbReference type="NCBI Taxonomy" id="1750"/>
    <lineage>
        <taxon>Bacteria</taxon>
        <taxon>Bacillati</taxon>
        <taxon>Actinomycetota</taxon>
        <taxon>Actinomycetes</taxon>
        <taxon>Propionibacteriales</taxon>
        <taxon>Propionibacteriaceae</taxon>
        <taxon>Arachnia</taxon>
    </lineage>
</organism>
<accession>A0A3P1TD58</accession>
<dbReference type="SUPFAM" id="SSF50249">
    <property type="entry name" value="Nucleic acid-binding proteins"/>
    <property type="match status" value="1"/>
</dbReference>
<dbReference type="PROSITE" id="PS50926">
    <property type="entry name" value="TRAM"/>
    <property type="match status" value="1"/>
</dbReference>
<dbReference type="InterPro" id="IPR010280">
    <property type="entry name" value="U5_MeTrfase_fam"/>
</dbReference>
<dbReference type="CDD" id="cd02440">
    <property type="entry name" value="AdoMet_MTases"/>
    <property type="match status" value="1"/>
</dbReference>
<dbReference type="Pfam" id="PF08241">
    <property type="entry name" value="Methyltransf_11"/>
    <property type="match status" value="1"/>
</dbReference>
<dbReference type="SUPFAM" id="SSF53335">
    <property type="entry name" value="S-adenosyl-L-methionine-dependent methyltransferases"/>
    <property type="match status" value="1"/>
</dbReference>
<feature type="active site" description="Nucleophile" evidence="4">
    <location>
        <position position="329"/>
    </location>
</feature>
<dbReference type="PANTHER" id="PTHR11061">
    <property type="entry name" value="RNA M5U METHYLTRANSFERASE"/>
    <property type="match status" value="1"/>
</dbReference>